<reference evidence="4 5" key="1">
    <citation type="submission" date="2024-06" db="EMBL/GenBank/DDBJ databases">
        <authorList>
            <person name="Kraege A."/>
            <person name="Thomma B."/>
        </authorList>
    </citation>
    <scope>NUCLEOTIDE SEQUENCE [LARGE SCALE GENOMIC DNA]</scope>
</reference>
<dbReference type="PANTHER" id="PTHR12897">
    <property type="entry name" value="COLON CANCER-ASSOCIATED PROTEIN MIC1"/>
    <property type="match status" value="1"/>
</dbReference>
<dbReference type="Pfam" id="PF07035">
    <property type="entry name" value="RMC1_C"/>
    <property type="match status" value="1"/>
</dbReference>
<evidence type="ECO:0000313" key="4">
    <source>
        <dbReference type="EMBL" id="CAL5229507.1"/>
    </source>
</evidence>
<feature type="compositionally biased region" description="Basic and acidic residues" evidence="1">
    <location>
        <begin position="1"/>
        <end position="11"/>
    </location>
</feature>
<organism evidence="4 5">
    <name type="scientific">Coccomyxa viridis</name>
    <dbReference type="NCBI Taxonomy" id="1274662"/>
    <lineage>
        <taxon>Eukaryota</taxon>
        <taxon>Viridiplantae</taxon>
        <taxon>Chlorophyta</taxon>
        <taxon>core chlorophytes</taxon>
        <taxon>Trebouxiophyceae</taxon>
        <taxon>Trebouxiophyceae incertae sedis</taxon>
        <taxon>Coccomyxaceae</taxon>
        <taxon>Coccomyxa</taxon>
    </lineage>
</organism>
<dbReference type="Pfam" id="PF10163">
    <property type="entry name" value="EnY2"/>
    <property type="match status" value="1"/>
</dbReference>
<feature type="region of interest" description="Disordered" evidence="1">
    <location>
        <begin position="1"/>
        <end position="23"/>
    </location>
</feature>
<accession>A0ABP1GCF4</accession>
<feature type="domain" description="Mic1" evidence="2">
    <location>
        <begin position="486"/>
        <end position="684"/>
    </location>
</feature>
<feature type="domain" description="Regulator of MON1-CCZ1 complex N-terminal" evidence="3">
    <location>
        <begin position="117"/>
        <end position="225"/>
    </location>
</feature>
<keyword evidence="5" id="KW-1185">Reference proteome</keyword>
<name>A0ABP1GCF4_9CHLO</name>
<evidence type="ECO:0000259" key="2">
    <source>
        <dbReference type="Pfam" id="PF07035"/>
    </source>
</evidence>
<gene>
    <name evidence="4" type="primary">g12843</name>
    <name evidence="4" type="ORF">VP750_LOCUS11413</name>
</gene>
<dbReference type="InterPro" id="IPR040371">
    <property type="entry name" value="RMC1"/>
</dbReference>
<dbReference type="PANTHER" id="PTHR12897:SF4">
    <property type="entry name" value="REGULATOR OF MON1-CCZ1 COMPLEX"/>
    <property type="match status" value="1"/>
</dbReference>
<dbReference type="EMBL" id="CAXHTA020000020">
    <property type="protein sequence ID" value="CAL5229507.1"/>
    <property type="molecule type" value="Genomic_DNA"/>
</dbReference>
<dbReference type="InterPro" id="IPR038212">
    <property type="entry name" value="TF_EnY2_sf"/>
</dbReference>
<dbReference type="Gene3D" id="1.10.246.140">
    <property type="match status" value="1"/>
</dbReference>
<evidence type="ECO:0000313" key="5">
    <source>
        <dbReference type="Proteomes" id="UP001497392"/>
    </source>
</evidence>
<dbReference type="Proteomes" id="UP001497392">
    <property type="component" value="Unassembled WGS sequence"/>
</dbReference>
<proteinExistence type="predicted"/>
<evidence type="ECO:0000259" key="3">
    <source>
        <dbReference type="Pfam" id="PF21029"/>
    </source>
</evidence>
<comment type="caution">
    <text evidence="4">The sequence shown here is derived from an EMBL/GenBank/DDBJ whole genome shotgun (WGS) entry which is preliminary data.</text>
</comment>
<dbReference type="InterPro" id="IPR009755">
    <property type="entry name" value="RMC1_C"/>
</dbReference>
<dbReference type="InterPro" id="IPR049040">
    <property type="entry name" value="RMC1_N"/>
</dbReference>
<protein>
    <submittedName>
        <fullName evidence="4">G12843 protein</fullName>
    </submittedName>
</protein>
<dbReference type="Pfam" id="PF21029">
    <property type="entry name" value="RMC1_N"/>
    <property type="match status" value="1"/>
</dbReference>
<dbReference type="InterPro" id="IPR018783">
    <property type="entry name" value="TF_ENY2"/>
</dbReference>
<sequence>MSRHEEAHEPTLEESVQAKLEKSGERERLKQLLWDRLEESGWRYDVEEHAKEILLKDGNEKMTVDELCPRDLPQSPSIKDRMAGSFQAPATQVYLHDAELTFNAEHVDVLHHEHALHLLMAVRRQSISIYTVPSSDQAPQEVAITEGPPILAASLSLDGSLVALQRSSVRLEFVSCKNQNIFVQGSWKGKSAIIGFFWAKAADCDFVMVTRAGLELYTLAADRQALHFTSQLQHPIKWWRYSHESRLVLLGTGELGLWLQAYQLMPSGITKLPPFQIAASKPPVSGSPPVMPQLDARDVHLVTLYGRVYCAYLDAQAGKLLMYRFYSDAVMPQHSYEVPAKSVQYAVKDNLLLVFNDAGAVYVIDVDATASVAVSGPQPFHMAQSGEAELPASSAPSVASPHAPADFSARQSMKAWRFEQPNLILDIQHGAAWRCAVDLEAVAHSEAEAAVLTGVLLRRRSSAHPSTDICALATGVIKRILVDRAPVTAVRRVFDTVAAACADAARRPASAARRSPRGPSRPVLRPEAVLEVVLWLHEEEAVDAPYIQAVLAEFEAACEACSVPVPAKLRALSLEVALQQGNTSQVEVQASMQPQLASAEVASRLEVAGACQELQSGEQLALDMSARLQRHEQCCKSLLHQGQVLRALRRARKHRVESLPPSSFLLAAAEKGEIATFGAVYRFCHDTVQPPLPEYTQILAEYMKWMPEACRTQAMSLCQILIKE</sequence>
<evidence type="ECO:0000256" key="1">
    <source>
        <dbReference type="SAM" id="MobiDB-lite"/>
    </source>
</evidence>